<dbReference type="PROSITE" id="PS00132">
    <property type="entry name" value="CARBOXYPEPT_ZN_1"/>
    <property type="match status" value="1"/>
</dbReference>
<comment type="cofactor">
    <cofactor evidence="1">
        <name>Zn(2+)</name>
        <dbReference type="ChEBI" id="CHEBI:29105"/>
    </cofactor>
</comment>
<keyword evidence="7" id="KW-0479">Metal-binding</keyword>
<reference evidence="18 19" key="1">
    <citation type="journal article" date="2024" name="BMC Genomics">
        <title>De novo assembly and annotation of Popillia japonica's genome with initial clues to its potential as an invasive pest.</title>
        <authorList>
            <person name="Cucini C."/>
            <person name="Boschi S."/>
            <person name="Funari R."/>
            <person name="Cardaioli E."/>
            <person name="Iannotti N."/>
            <person name="Marturano G."/>
            <person name="Paoli F."/>
            <person name="Bruttini M."/>
            <person name="Carapelli A."/>
            <person name="Frati F."/>
            <person name="Nardi F."/>
        </authorList>
    </citation>
    <scope>NUCLEOTIDE SEQUENCE [LARGE SCALE GENOMIC DNA]</scope>
    <source>
        <strain evidence="18">DMR45628</strain>
    </source>
</reference>
<keyword evidence="10" id="KW-0862">Zinc</keyword>
<keyword evidence="8 16" id="KW-0732">Signal</keyword>
<feature type="signal peptide" evidence="16">
    <location>
        <begin position="1"/>
        <end position="16"/>
    </location>
</feature>
<keyword evidence="5 18" id="KW-0121">Carboxypeptidase</keyword>
<keyword evidence="19" id="KW-1185">Reference proteome</keyword>
<comment type="subcellular location">
    <subcellularLocation>
        <location evidence="2">Secreted</location>
    </subcellularLocation>
</comment>
<dbReference type="InterPro" id="IPR000834">
    <property type="entry name" value="Peptidase_M14"/>
</dbReference>
<keyword evidence="6" id="KW-0645">Protease</keyword>
<dbReference type="CDD" id="cd03860">
    <property type="entry name" value="M14_CP_A-B_like"/>
    <property type="match status" value="1"/>
</dbReference>
<sequence length="413" mass="46409">MKVALLVVFLISAVLAEYTSYDGYTVYSVTPKSQKDLIVLQEIYETEKFDFWSTMKALDRPTNIMASPELKELLVSTLEAHKLEYEVLIDNVETANAAERQRQARAPRVPQGRIDFQQYHRYDTILDYVRTLAEQNPDIVTREVYGTSYEGRELTLLRINSGSTAGKPTILIEGGIHAREWIAPAVTLYIIQELVENPNNRALVENANWILIPVTNPDGYEYSHTNQRMWRKTRRTGVICNGVDGNRNFDHEWGGPGTSTSECSEIFIGPYPFSEPECATLAEVALAEEHIDLYLAMHSYGQWLLYPWGYTYDPPDNVEELHQVGVQAADAIEAVYGTRYVTGNSAALLYFAAGASDDWFKAIAGAPLSYTVELPGGGNQGFDLPASRIQPVVTETWPGIVAFYNHVVSNYRK</sequence>
<dbReference type="Pfam" id="PF02244">
    <property type="entry name" value="Propep_M14"/>
    <property type="match status" value="1"/>
</dbReference>
<evidence type="ECO:0000313" key="18">
    <source>
        <dbReference type="EMBL" id="KAK9695132.1"/>
    </source>
</evidence>
<keyword evidence="9" id="KW-0378">Hydrolase</keyword>
<evidence type="ECO:0000256" key="16">
    <source>
        <dbReference type="SAM" id="SignalP"/>
    </source>
</evidence>
<protein>
    <recommendedName>
        <fullName evidence="14">Zinc carboxypeptidase A 1</fullName>
    </recommendedName>
</protein>
<proteinExistence type="inferred from homology"/>
<dbReference type="PANTHER" id="PTHR11705">
    <property type="entry name" value="PROTEASE FAMILY M14 CARBOXYPEPTIDASE A,B"/>
    <property type="match status" value="1"/>
</dbReference>
<dbReference type="GO" id="GO:0004181">
    <property type="term" value="F:metallocarboxypeptidase activity"/>
    <property type="evidence" value="ECO:0007669"/>
    <property type="project" value="InterPro"/>
</dbReference>
<dbReference type="FunFam" id="3.40.630.10:FF:000040">
    <property type="entry name" value="zinc carboxypeptidase"/>
    <property type="match status" value="1"/>
</dbReference>
<evidence type="ECO:0000256" key="5">
    <source>
        <dbReference type="ARBA" id="ARBA00022645"/>
    </source>
</evidence>
<dbReference type="Proteomes" id="UP001458880">
    <property type="component" value="Unassembled WGS sequence"/>
</dbReference>
<evidence type="ECO:0000256" key="13">
    <source>
        <dbReference type="ARBA" id="ARBA00057299"/>
    </source>
</evidence>
<comment type="caution">
    <text evidence="18">The sequence shown here is derived from an EMBL/GenBank/DDBJ whole genome shotgun (WGS) entry which is preliminary data.</text>
</comment>
<evidence type="ECO:0000256" key="12">
    <source>
        <dbReference type="ARBA" id="ARBA00023157"/>
    </source>
</evidence>
<dbReference type="InterPro" id="IPR003146">
    <property type="entry name" value="M14A_act_pep"/>
</dbReference>
<feature type="chain" id="PRO_5043957166" description="Zinc carboxypeptidase A 1" evidence="16">
    <location>
        <begin position="17"/>
        <end position="413"/>
    </location>
</feature>
<dbReference type="Gene3D" id="3.30.70.340">
    <property type="entry name" value="Metallocarboxypeptidase-like"/>
    <property type="match status" value="1"/>
</dbReference>
<evidence type="ECO:0000256" key="8">
    <source>
        <dbReference type="ARBA" id="ARBA00022729"/>
    </source>
</evidence>
<keyword evidence="12" id="KW-1015">Disulfide bond</keyword>
<evidence type="ECO:0000256" key="1">
    <source>
        <dbReference type="ARBA" id="ARBA00001947"/>
    </source>
</evidence>
<dbReference type="SUPFAM" id="SSF53187">
    <property type="entry name" value="Zn-dependent exopeptidases"/>
    <property type="match status" value="1"/>
</dbReference>
<evidence type="ECO:0000256" key="15">
    <source>
        <dbReference type="PROSITE-ProRule" id="PRU01379"/>
    </source>
</evidence>
<dbReference type="PANTHER" id="PTHR11705:SF140">
    <property type="entry name" value="FI02848P-RELATED"/>
    <property type="match status" value="1"/>
</dbReference>
<feature type="domain" description="Peptidase M14" evidence="17">
    <location>
        <begin position="118"/>
        <end position="407"/>
    </location>
</feature>
<dbReference type="PRINTS" id="PR00765">
    <property type="entry name" value="CRBOXYPTASEA"/>
</dbReference>
<evidence type="ECO:0000256" key="6">
    <source>
        <dbReference type="ARBA" id="ARBA00022670"/>
    </source>
</evidence>
<dbReference type="PROSITE" id="PS52035">
    <property type="entry name" value="PEPTIDASE_M14"/>
    <property type="match status" value="1"/>
</dbReference>
<evidence type="ECO:0000256" key="11">
    <source>
        <dbReference type="ARBA" id="ARBA00023049"/>
    </source>
</evidence>
<dbReference type="SMART" id="SM00631">
    <property type="entry name" value="Zn_pept"/>
    <property type="match status" value="1"/>
</dbReference>
<keyword evidence="11" id="KW-0482">Metalloprotease</keyword>
<dbReference type="GO" id="GO:0008270">
    <property type="term" value="F:zinc ion binding"/>
    <property type="evidence" value="ECO:0007669"/>
    <property type="project" value="InterPro"/>
</dbReference>
<dbReference type="EMBL" id="JASPKY010000491">
    <property type="protein sequence ID" value="KAK9695132.1"/>
    <property type="molecule type" value="Genomic_DNA"/>
</dbReference>
<evidence type="ECO:0000256" key="10">
    <source>
        <dbReference type="ARBA" id="ARBA00022833"/>
    </source>
</evidence>
<dbReference type="SUPFAM" id="SSF54897">
    <property type="entry name" value="Protease propeptides/inhibitors"/>
    <property type="match status" value="1"/>
</dbReference>
<evidence type="ECO:0000313" key="19">
    <source>
        <dbReference type="Proteomes" id="UP001458880"/>
    </source>
</evidence>
<gene>
    <name evidence="18" type="ORF">QE152_g33086</name>
</gene>
<accession>A0AAW1IYE1</accession>
<evidence type="ECO:0000256" key="9">
    <source>
        <dbReference type="ARBA" id="ARBA00022801"/>
    </source>
</evidence>
<evidence type="ECO:0000256" key="7">
    <source>
        <dbReference type="ARBA" id="ARBA00022723"/>
    </source>
</evidence>
<evidence type="ECO:0000256" key="2">
    <source>
        <dbReference type="ARBA" id="ARBA00004613"/>
    </source>
</evidence>
<evidence type="ECO:0000256" key="3">
    <source>
        <dbReference type="ARBA" id="ARBA00005988"/>
    </source>
</evidence>
<organism evidence="18 19">
    <name type="scientific">Popillia japonica</name>
    <name type="common">Japanese beetle</name>
    <dbReference type="NCBI Taxonomy" id="7064"/>
    <lineage>
        <taxon>Eukaryota</taxon>
        <taxon>Metazoa</taxon>
        <taxon>Ecdysozoa</taxon>
        <taxon>Arthropoda</taxon>
        <taxon>Hexapoda</taxon>
        <taxon>Insecta</taxon>
        <taxon>Pterygota</taxon>
        <taxon>Neoptera</taxon>
        <taxon>Endopterygota</taxon>
        <taxon>Coleoptera</taxon>
        <taxon>Polyphaga</taxon>
        <taxon>Scarabaeiformia</taxon>
        <taxon>Scarabaeidae</taxon>
        <taxon>Rutelinae</taxon>
        <taxon>Popillia</taxon>
    </lineage>
</organism>
<feature type="active site" description="Proton donor/acceptor" evidence="15">
    <location>
        <position position="373"/>
    </location>
</feature>
<dbReference type="Pfam" id="PF00246">
    <property type="entry name" value="Peptidase_M14"/>
    <property type="match status" value="1"/>
</dbReference>
<dbReference type="InterPro" id="IPR057246">
    <property type="entry name" value="CARBOXYPEPT_ZN_1"/>
</dbReference>
<keyword evidence="4" id="KW-0964">Secreted</keyword>
<dbReference type="AlphaFoldDB" id="A0AAW1IYE1"/>
<evidence type="ECO:0000259" key="17">
    <source>
        <dbReference type="PROSITE" id="PS52035"/>
    </source>
</evidence>
<comment type="function">
    <text evidence="13">Involved in the digestion of the blood meal.</text>
</comment>
<name>A0AAW1IYE1_POPJA</name>
<evidence type="ECO:0000256" key="14">
    <source>
        <dbReference type="ARBA" id="ARBA00069039"/>
    </source>
</evidence>
<dbReference type="GO" id="GO:0006508">
    <property type="term" value="P:proteolysis"/>
    <property type="evidence" value="ECO:0007669"/>
    <property type="project" value="UniProtKB-KW"/>
</dbReference>
<dbReference type="Gene3D" id="3.40.630.10">
    <property type="entry name" value="Zn peptidases"/>
    <property type="match status" value="1"/>
</dbReference>
<evidence type="ECO:0000256" key="4">
    <source>
        <dbReference type="ARBA" id="ARBA00022525"/>
    </source>
</evidence>
<dbReference type="FunFam" id="3.30.70.340:FF:000002">
    <property type="entry name" value="Carboxypeptidase A"/>
    <property type="match status" value="1"/>
</dbReference>
<dbReference type="InterPro" id="IPR036990">
    <property type="entry name" value="M14A-like_propep"/>
</dbReference>
<comment type="similarity">
    <text evidence="3 15">Belongs to the peptidase M14 family.</text>
</comment>
<dbReference type="GO" id="GO:0005615">
    <property type="term" value="C:extracellular space"/>
    <property type="evidence" value="ECO:0007669"/>
    <property type="project" value="TreeGrafter"/>
</dbReference>